<sequence length="49" mass="5744">MVNGNDIEIQLRKNIQVENEIANRQARLALGRPRSVRDLERIRLKKGNF</sequence>
<dbReference type="EMBL" id="LAZR01040759">
    <property type="protein sequence ID" value="KKL13691.1"/>
    <property type="molecule type" value="Genomic_DNA"/>
</dbReference>
<organism evidence="1">
    <name type="scientific">marine sediment metagenome</name>
    <dbReference type="NCBI Taxonomy" id="412755"/>
    <lineage>
        <taxon>unclassified sequences</taxon>
        <taxon>metagenomes</taxon>
        <taxon>ecological metagenomes</taxon>
    </lineage>
</organism>
<proteinExistence type="predicted"/>
<name>A0A0F9D7F2_9ZZZZ</name>
<evidence type="ECO:0000313" key="1">
    <source>
        <dbReference type="EMBL" id="KKL13691.1"/>
    </source>
</evidence>
<gene>
    <name evidence="1" type="ORF">LCGC14_2523260</name>
</gene>
<comment type="caution">
    <text evidence="1">The sequence shown here is derived from an EMBL/GenBank/DDBJ whole genome shotgun (WGS) entry which is preliminary data.</text>
</comment>
<reference evidence="1" key="1">
    <citation type="journal article" date="2015" name="Nature">
        <title>Complex archaea that bridge the gap between prokaryotes and eukaryotes.</title>
        <authorList>
            <person name="Spang A."/>
            <person name="Saw J.H."/>
            <person name="Jorgensen S.L."/>
            <person name="Zaremba-Niedzwiedzka K."/>
            <person name="Martijn J."/>
            <person name="Lind A.E."/>
            <person name="van Eijk R."/>
            <person name="Schleper C."/>
            <person name="Guy L."/>
            <person name="Ettema T.J."/>
        </authorList>
    </citation>
    <scope>NUCLEOTIDE SEQUENCE</scope>
</reference>
<dbReference type="AlphaFoldDB" id="A0A0F9D7F2"/>
<protein>
    <submittedName>
        <fullName evidence="1">Uncharacterized protein</fullName>
    </submittedName>
</protein>
<accession>A0A0F9D7F2</accession>